<dbReference type="GO" id="GO:0008374">
    <property type="term" value="F:O-acyltransferase activity"/>
    <property type="evidence" value="ECO:0007669"/>
    <property type="project" value="InterPro"/>
</dbReference>
<dbReference type="PANTHER" id="PTHR11440">
    <property type="entry name" value="LECITHIN-CHOLESTEROL ACYLTRANSFERASE-RELATED"/>
    <property type="match status" value="1"/>
</dbReference>
<evidence type="ECO:0000256" key="1">
    <source>
        <dbReference type="SAM" id="SignalP"/>
    </source>
</evidence>
<dbReference type="OrthoDB" id="190846at2759"/>
<evidence type="ECO:0000313" key="3">
    <source>
        <dbReference type="Proteomes" id="UP000717585"/>
    </source>
</evidence>
<accession>A0A8J6B0N4</accession>
<dbReference type="AlphaFoldDB" id="A0A8J6B0N4"/>
<proteinExistence type="predicted"/>
<evidence type="ECO:0000313" key="2">
    <source>
        <dbReference type="EMBL" id="KAG9390482.1"/>
    </source>
</evidence>
<feature type="signal peptide" evidence="1">
    <location>
        <begin position="1"/>
        <end position="20"/>
    </location>
</feature>
<protein>
    <submittedName>
        <fullName evidence="2">Lecithin</fullName>
    </submittedName>
</protein>
<dbReference type="Pfam" id="PF02450">
    <property type="entry name" value="LCAT"/>
    <property type="match status" value="1"/>
</dbReference>
<comment type="caution">
    <text evidence="2">The sequence shown here is derived from an EMBL/GenBank/DDBJ whole genome shotgun (WGS) entry which is preliminary data.</text>
</comment>
<dbReference type="EMBL" id="JAHDYR010000064">
    <property type="protein sequence ID" value="KAG9390482.1"/>
    <property type="molecule type" value="Genomic_DNA"/>
</dbReference>
<name>A0A8J6B0N4_9EUKA</name>
<keyword evidence="1" id="KW-0732">Signal</keyword>
<dbReference type="InterPro" id="IPR029058">
    <property type="entry name" value="AB_hydrolase_fold"/>
</dbReference>
<dbReference type="SUPFAM" id="SSF53474">
    <property type="entry name" value="alpha/beta-Hydrolases"/>
    <property type="match status" value="1"/>
</dbReference>
<organism evidence="2 3">
    <name type="scientific">Carpediemonas membranifera</name>
    <dbReference type="NCBI Taxonomy" id="201153"/>
    <lineage>
        <taxon>Eukaryota</taxon>
        <taxon>Metamonada</taxon>
        <taxon>Carpediemonas-like organisms</taxon>
        <taxon>Carpediemonas</taxon>
    </lineage>
</organism>
<gene>
    <name evidence="2" type="ORF">J8273_7833</name>
</gene>
<dbReference type="GO" id="GO:0006629">
    <property type="term" value="P:lipid metabolic process"/>
    <property type="evidence" value="ECO:0007669"/>
    <property type="project" value="InterPro"/>
</dbReference>
<reference evidence="2" key="1">
    <citation type="submission" date="2021-05" db="EMBL/GenBank/DDBJ databases">
        <title>A free-living protist that lacks canonical eukaryotic 1 DNA replication and segregation systems.</title>
        <authorList>
            <person name="Salas-Leiva D.E."/>
            <person name="Tromer E.C."/>
            <person name="Curtis B.A."/>
            <person name="Jerlstrom-Hultqvist J."/>
            <person name="Kolisko M."/>
            <person name="Yi Z."/>
            <person name="Salas-Leiva J.S."/>
            <person name="Gallot-Lavallee L."/>
            <person name="Kops G.J.P.L."/>
            <person name="Archibald J.M."/>
            <person name="Simpson A.G.B."/>
            <person name="Roger A.J."/>
        </authorList>
    </citation>
    <scope>NUCLEOTIDE SEQUENCE</scope>
    <source>
        <strain evidence="2">BICM</strain>
    </source>
</reference>
<dbReference type="Proteomes" id="UP000717585">
    <property type="component" value="Unassembled WGS sequence"/>
</dbReference>
<dbReference type="InterPro" id="IPR003386">
    <property type="entry name" value="LACT/PDAT_acylTrfase"/>
</dbReference>
<keyword evidence="3" id="KW-1185">Reference proteome</keyword>
<dbReference type="Gene3D" id="3.40.50.1820">
    <property type="entry name" value="alpha/beta hydrolase"/>
    <property type="match status" value="1"/>
</dbReference>
<sequence>MRFVVVFAFLLVSLVQLSWTLSEYDEISKSEAADFAQALRESNDGVLHPILFVPGLFGSRLEWKLDGKDDENLACSHSTKGKYDQFWITIPDMLPFEDSCWIRKNKLGLTAEGHTIPQPGVDVRPAHWPLVRSVEYLTDTVGFKELAKYAHNFFQLLRGMGYTDNVNILAHPYDFRASPIDYFDPSTGVLDKFAGLVEHMYATNGNTPVVLVGHSMGVLVATLCLGHQTQEWKDKYIHQAVFAGGPLGGAPDLVGAVINAPGEFPLVPPVYASESTFVPALQTWCGGIWLAPDSSLLTEDNLLIKHDGKDYKLSDMDEFLRTAAAAEPAVARCFEKTRGLFTEQCENDCAPGVDLTILYGTSFKTNAQYELIKGEFGQPLKDLKAKVTGHVIGDGTVPMDSALTLPRRWEASGNNGHPIKFIEVLNVKHNDLVCSSAGAKTLFKAIFGQ</sequence>
<feature type="chain" id="PRO_5035286038" evidence="1">
    <location>
        <begin position="21"/>
        <end position="449"/>
    </location>
</feature>